<dbReference type="EMBL" id="MU151213">
    <property type="protein sequence ID" value="KAF9447152.1"/>
    <property type="molecule type" value="Genomic_DNA"/>
</dbReference>
<protein>
    <submittedName>
        <fullName evidence="2">Uncharacterized protein</fullName>
    </submittedName>
</protein>
<evidence type="ECO:0000313" key="2">
    <source>
        <dbReference type="EMBL" id="KAF9447152.1"/>
    </source>
</evidence>
<organism evidence="2 3">
    <name type="scientific">Macrolepiota fuliginosa MF-IS2</name>
    <dbReference type="NCBI Taxonomy" id="1400762"/>
    <lineage>
        <taxon>Eukaryota</taxon>
        <taxon>Fungi</taxon>
        <taxon>Dikarya</taxon>
        <taxon>Basidiomycota</taxon>
        <taxon>Agaricomycotina</taxon>
        <taxon>Agaricomycetes</taxon>
        <taxon>Agaricomycetidae</taxon>
        <taxon>Agaricales</taxon>
        <taxon>Agaricineae</taxon>
        <taxon>Agaricaceae</taxon>
        <taxon>Macrolepiota</taxon>
    </lineage>
</organism>
<comment type="caution">
    <text evidence="2">The sequence shown here is derived from an EMBL/GenBank/DDBJ whole genome shotgun (WGS) entry which is preliminary data.</text>
</comment>
<accession>A0A9P5X9G7</accession>
<proteinExistence type="predicted"/>
<keyword evidence="3" id="KW-1185">Reference proteome</keyword>
<sequence>MCVARFRAPGRIRFLHRGHGNVPHPFACYYTHFRCDSPWGGAFTKSPRTNPKDFSRNGRSPPPTIARCSRPTPAPCTFHNRRANWQQLGCLTRYTIIE</sequence>
<evidence type="ECO:0000313" key="3">
    <source>
        <dbReference type="Proteomes" id="UP000807342"/>
    </source>
</evidence>
<dbReference type="AlphaFoldDB" id="A0A9P5X9G7"/>
<reference evidence="2" key="1">
    <citation type="submission" date="2020-11" db="EMBL/GenBank/DDBJ databases">
        <authorList>
            <consortium name="DOE Joint Genome Institute"/>
            <person name="Ahrendt S."/>
            <person name="Riley R."/>
            <person name="Andreopoulos W."/>
            <person name="Labutti K."/>
            <person name="Pangilinan J."/>
            <person name="Ruiz-Duenas F.J."/>
            <person name="Barrasa J.M."/>
            <person name="Sanchez-Garcia M."/>
            <person name="Camarero S."/>
            <person name="Miyauchi S."/>
            <person name="Serrano A."/>
            <person name="Linde D."/>
            <person name="Babiker R."/>
            <person name="Drula E."/>
            <person name="Ayuso-Fernandez I."/>
            <person name="Pacheco R."/>
            <person name="Padilla G."/>
            <person name="Ferreira P."/>
            <person name="Barriuso J."/>
            <person name="Kellner H."/>
            <person name="Castanera R."/>
            <person name="Alfaro M."/>
            <person name="Ramirez L."/>
            <person name="Pisabarro A.G."/>
            <person name="Kuo A."/>
            <person name="Tritt A."/>
            <person name="Lipzen A."/>
            <person name="He G."/>
            <person name="Yan M."/>
            <person name="Ng V."/>
            <person name="Cullen D."/>
            <person name="Martin F."/>
            <person name="Rosso M.-N."/>
            <person name="Henrissat B."/>
            <person name="Hibbett D."/>
            <person name="Martinez A.T."/>
            <person name="Grigoriev I.V."/>
        </authorList>
    </citation>
    <scope>NUCLEOTIDE SEQUENCE</scope>
    <source>
        <strain evidence="2">MF-IS2</strain>
    </source>
</reference>
<name>A0A9P5X9G7_9AGAR</name>
<evidence type="ECO:0000256" key="1">
    <source>
        <dbReference type="SAM" id="MobiDB-lite"/>
    </source>
</evidence>
<feature type="region of interest" description="Disordered" evidence="1">
    <location>
        <begin position="46"/>
        <end position="66"/>
    </location>
</feature>
<gene>
    <name evidence="2" type="ORF">P691DRAFT_140450</name>
</gene>
<dbReference type="Proteomes" id="UP000807342">
    <property type="component" value="Unassembled WGS sequence"/>
</dbReference>